<keyword evidence="3" id="KW-1185">Reference proteome</keyword>
<dbReference type="KEGG" id="lmb:C9I47_0099"/>
<reference evidence="1 3" key="1">
    <citation type="submission" date="2018-05" db="EMBL/GenBank/DDBJ databases">
        <title>The complete genome of Lysobacter maris HZ9B, a marine bacterium antagonistic against terrestrial plant pathogens.</title>
        <authorList>
            <person name="Zhang X.-Q."/>
        </authorList>
    </citation>
    <scope>NUCLEOTIDE SEQUENCE [LARGE SCALE GENOMIC DNA]</scope>
    <source>
        <strain evidence="1 3">HZ9B</strain>
    </source>
</reference>
<dbReference type="AlphaFoldDB" id="A0A2U9T386"/>
<evidence type="ECO:0000313" key="3">
    <source>
        <dbReference type="Proteomes" id="UP000249447"/>
    </source>
</evidence>
<dbReference type="PANTHER" id="PTHR37953">
    <property type="entry name" value="UPF0127 PROTEIN MJ1496"/>
    <property type="match status" value="1"/>
</dbReference>
<evidence type="ECO:0000313" key="2">
    <source>
        <dbReference type="EMBL" id="KAB8162447.1"/>
    </source>
</evidence>
<name>A0A2U9T386_9GAMM</name>
<dbReference type="RefSeq" id="WP_111265008.1">
    <property type="nucleotide sequence ID" value="NZ_CP029843.1"/>
</dbReference>
<sequence length="116" mass="12689">MKCGPLYNGDTIVLPKVRGAVTWLQRLRGLLFSPALPADGGDALLIRPCSSIHTIGMRYELDVVFLAEDGRVMSIHSNIRPWRGCMQFGARDALELRGGVAEKVGLKVGDVLRWAA</sequence>
<dbReference type="Proteomes" id="UP000249447">
    <property type="component" value="Chromosome"/>
</dbReference>
<dbReference type="InterPro" id="IPR038695">
    <property type="entry name" value="Saro_0823-like_sf"/>
</dbReference>
<dbReference type="InterPro" id="IPR003795">
    <property type="entry name" value="DUF192"/>
</dbReference>
<organism evidence="1 3">
    <name type="scientific">Marilutibacter maris</name>
    <dbReference type="NCBI Taxonomy" id="1605891"/>
    <lineage>
        <taxon>Bacteria</taxon>
        <taxon>Pseudomonadati</taxon>
        <taxon>Pseudomonadota</taxon>
        <taxon>Gammaproteobacteria</taxon>
        <taxon>Lysobacterales</taxon>
        <taxon>Lysobacteraceae</taxon>
        <taxon>Marilutibacter</taxon>
    </lineage>
</organism>
<gene>
    <name evidence="1" type="ORF">C9I47_0099</name>
    <name evidence="2" type="ORF">FKV24_018310</name>
</gene>
<accession>A0A2U9T386</accession>
<protein>
    <submittedName>
        <fullName evidence="2">DUF192 domain-containing protein</fullName>
    </submittedName>
</protein>
<dbReference type="Proteomes" id="UP000320431">
    <property type="component" value="Unassembled WGS sequence"/>
</dbReference>
<dbReference type="EMBL" id="VICD02000328">
    <property type="protein sequence ID" value="KAB8162447.1"/>
    <property type="molecule type" value="Genomic_DNA"/>
</dbReference>
<dbReference type="PANTHER" id="PTHR37953:SF1">
    <property type="entry name" value="UPF0127 PROTEIN MJ1496"/>
    <property type="match status" value="1"/>
</dbReference>
<reference evidence="2 4" key="2">
    <citation type="submission" date="2019-10" db="EMBL/GenBank/DDBJ databases">
        <title>Lysobacter alkalisoli sp. nov., isolated from saline-alkaline soil.</title>
        <authorList>
            <person name="Sun J.-Q."/>
        </authorList>
    </citation>
    <scope>NUCLEOTIDE SEQUENCE [LARGE SCALE GENOMIC DNA]</scope>
    <source>
        <strain evidence="2 4">KCTC 42381</strain>
    </source>
</reference>
<evidence type="ECO:0000313" key="4">
    <source>
        <dbReference type="Proteomes" id="UP000320431"/>
    </source>
</evidence>
<dbReference type="Pfam" id="PF02643">
    <property type="entry name" value="DUF192"/>
    <property type="match status" value="1"/>
</dbReference>
<dbReference type="Gene3D" id="2.60.120.1140">
    <property type="entry name" value="Protein of unknown function DUF192"/>
    <property type="match status" value="1"/>
</dbReference>
<dbReference type="EMBL" id="CP029843">
    <property type="protein sequence ID" value="AWV05825.1"/>
    <property type="molecule type" value="Genomic_DNA"/>
</dbReference>
<evidence type="ECO:0000313" key="1">
    <source>
        <dbReference type="EMBL" id="AWV05825.1"/>
    </source>
</evidence>
<dbReference type="OrthoDB" id="9813379at2"/>
<proteinExistence type="predicted"/>